<evidence type="ECO:0000256" key="1">
    <source>
        <dbReference type="SAM" id="SignalP"/>
    </source>
</evidence>
<protein>
    <recommendedName>
        <fullName evidence="4">Auto-transporter adhesin head GIN domain-containing protein</fullName>
    </recommendedName>
</protein>
<feature type="chain" id="PRO_5008615920" description="Auto-transporter adhesin head GIN domain-containing protein" evidence="1">
    <location>
        <begin position="21"/>
        <end position="161"/>
    </location>
</feature>
<dbReference type="EMBL" id="LSFM01000003">
    <property type="protein sequence ID" value="OBY66194.1"/>
    <property type="molecule type" value="Genomic_DNA"/>
</dbReference>
<evidence type="ECO:0000313" key="3">
    <source>
        <dbReference type="Proteomes" id="UP000092584"/>
    </source>
</evidence>
<dbReference type="Proteomes" id="UP000092584">
    <property type="component" value="Unassembled WGS sequence"/>
</dbReference>
<dbReference type="KEGG" id="pob:LPB03_08505"/>
<dbReference type="OrthoDB" id="1203088at2"/>
<dbReference type="InterPro" id="IPR046219">
    <property type="entry name" value="DUF6252"/>
</dbReference>
<evidence type="ECO:0000313" key="2">
    <source>
        <dbReference type="EMBL" id="OBY66194.1"/>
    </source>
</evidence>
<accession>A0A1B8U2S9</accession>
<evidence type="ECO:0008006" key="4">
    <source>
        <dbReference type="Google" id="ProtNLM"/>
    </source>
</evidence>
<sequence length="161" mass="17614">MKSLAYFLLIVAFFASITSCQENGIVFPVKQNIEGDFEVVIDGEVFLTNDVSFTVTNQEITITAIKTETNETLILKVDDFSNASFSLEGDENVASYSIEDSASIDIWTTLNATVSRGNIQFSEINFTNNTVSGTFSFIGRNENLGSSKAFSNGSFSNVPRN</sequence>
<comment type="caution">
    <text evidence="2">The sequence shown here is derived from an EMBL/GenBank/DDBJ whole genome shotgun (WGS) entry which is preliminary data.</text>
</comment>
<keyword evidence="3" id="KW-1185">Reference proteome</keyword>
<dbReference type="PROSITE" id="PS51257">
    <property type="entry name" value="PROKAR_LIPOPROTEIN"/>
    <property type="match status" value="1"/>
</dbReference>
<dbReference type="RefSeq" id="WP_065317905.1">
    <property type="nucleotide sequence ID" value="NZ_CP017477.1"/>
</dbReference>
<feature type="signal peptide" evidence="1">
    <location>
        <begin position="1"/>
        <end position="20"/>
    </location>
</feature>
<keyword evidence="1" id="KW-0732">Signal</keyword>
<dbReference type="Pfam" id="PF19765">
    <property type="entry name" value="DUF6252"/>
    <property type="match status" value="1"/>
</dbReference>
<name>A0A1B8U2S9_9FLAO</name>
<dbReference type="AlphaFoldDB" id="A0A1B8U2S9"/>
<reference evidence="3" key="1">
    <citation type="submission" date="2016-02" db="EMBL/GenBank/DDBJ databases">
        <authorList>
            <person name="Shin S.-K."/>
            <person name="Yi H."/>
            <person name="Kim E."/>
        </authorList>
    </citation>
    <scope>NUCLEOTIDE SEQUENCE [LARGE SCALE GENOMIC DNA]</scope>
    <source>
        <strain evidence="3">LPB0003</strain>
    </source>
</reference>
<organism evidence="2 3">
    <name type="scientific">Polaribacter vadi</name>
    <dbReference type="NCBI Taxonomy" id="1774273"/>
    <lineage>
        <taxon>Bacteria</taxon>
        <taxon>Pseudomonadati</taxon>
        <taxon>Bacteroidota</taxon>
        <taxon>Flavobacteriia</taxon>
        <taxon>Flavobacteriales</taxon>
        <taxon>Flavobacteriaceae</taxon>
    </lineage>
</organism>
<proteinExistence type="predicted"/>
<gene>
    <name evidence="2" type="ORF">LPB3_01890</name>
</gene>